<dbReference type="GeneID" id="111605324"/>
<keyword evidence="11" id="KW-1185">Reference proteome</keyword>
<evidence type="ECO:0000256" key="5">
    <source>
        <dbReference type="ARBA" id="ARBA00023157"/>
    </source>
</evidence>
<comment type="similarity">
    <text evidence="7">Belongs to the peptidase S1 family. CLIP subfamily.</text>
</comment>
<evidence type="ECO:0000256" key="6">
    <source>
        <dbReference type="ARBA" id="ARBA00023180"/>
    </source>
</evidence>
<feature type="chain" id="PRO_5044638988" evidence="9">
    <location>
        <begin position="20"/>
        <end position="368"/>
    </location>
</feature>
<gene>
    <name evidence="12 13" type="primary">LOC111605324</name>
</gene>
<dbReference type="InterPro" id="IPR009003">
    <property type="entry name" value="Peptidase_S1_PA"/>
</dbReference>
<dbReference type="InterPro" id="IPR051487">
    <property type="entry name" value="Ser/Thr_Proteases_Immune/Dev"/>
</dbReference>
<dbReference type="InterPro" id="IPR043504">
    <property type="entry name" value="Peptidase_S1_PA_chymotrypsin"/>
</dbReference>
<dbReference type="PANTHER" id="PTHR24256">
    <property type="entry name" value="TRYPTASE-RELATED"/>
    <property type="match status" value="1"/>
</dbReference>
<dbReference type="OrthoDB" id="9981647at2759"/>
<dbReference type="PROSITE" id="PS50240">
    <property type="entry name" value="TRYPSIN_DOM"/>
    <property type="match status" value="1"/>
</dbReference>
<dbReference type="InterPro" id="IPR018114">
    <property type="entry name" value="TRYPSIN_HIS"/>
</dbReference>
<dbReference type="SUPFAM" id="SSF50494">
    <property type="entry name" value="Trypsin-like serine proteases"/>
    <property type="match status" value="1"/>
</dbReference>
<proteinExistence type="inferred from homology"/>
<dbReference type="AlphaFoldDB" id="A0A6J1MDP2"/>
<keyword evidence="2 9" id="KW-0732">Signal</keyword>
<evidence type="ECO:0000256" key="8">
    <source>
        <dbReference type="RuleBase" id="RU363034"/>
    </source>
</evidence>
<dbReference type="SMART" id="SM00020">
    <property type="entry name" value="Tryp_SPc"/>
    <property type="match status" value="1"/>
</dbReference>
<dbReference type="InterPro" id="IPR001314">
    <property type="entry name" value="Peptidase_S1A"/>
</dbReference>
<keyword evidence="4" id="KW-0865">Zymogen</keyword>
<dbReference type="KEGG" id="dhe:111605324"/>
<accession>A0A6J1MDP2</accession>
<dbReference type="InterPro" id="IPR001254">
    <property type="entry name" value="Trypsin_dom"/>
</dbReference>
<protein>
    <submittedName>
        <fullName evidence="12 13">Serine protease easter-like isoform X1</fullName>
    </submittedName>
</protein>
<evidence type="ECO:0000313" key="13">
    <source>
        <dbReference type="RefSeq" id="XP_030080111.1"/>
    </source>
</evidence>
<dbReference type="Proteomes" id="UP000504633">
    <property type="component" value="Unplaced"/>
</dbReference>
<dbReference type="CDD" id="cd00190">
    <property type="entry name" value="Tryp_SPc"/>
    <property type="match status" value="1"/>
</dbReference>
<dbReference type="Gene3D" id="2.40.10.10">
    <property type="entry name" value="Trypsin-like serine proteases"/>
    <property type="match status" value="2"/>
</dbReference>
<evidence type="ECO:0000256" key="3">
    <source>
        <dbReference type="ARBA" id="ARBA00022837"/>
    </source>
</evidence>
<keyword evidence="8" id="KW-0720">Serine protease</keyword>
<evidence type="ECO:0000256" key="4">
    <source>
        <dbReference type="ARBA" id="ARBA00023145"/>
    </source>
</evidence>
<dbReference type="GO" id="GO:0046872">
    <property type="term" value="F:metal ion binding"/>
    <property type="evidence" value="ECO:0007669"/>
    <property type="project" value="UniProtKB-KW"/>
</dbReference>
<dbReference type="GO" id="GO:0004252">
    <property type="term" value="F:serine-type endopeptidase activity"/>
    <property type="evidence" value="ECO:0007669"/>
    <property type="project" value="InterPro"/>
</dbReference>
<evidence type="ECO:0000256" key="9">
    <source>
        <dbReference type="SAM" id="SignalP"/>
    </source>
</evidence>
<evidence type="ECO:0000256" key="7">
    <source>
        <dbReference type="ARBA" id="ARBA00024195"/>
    </source>
</evidence>
<keyword evidence="6" id="KW-0325">Glycoprotein</keyword>
<dbReference type="GO" id="GO:0006508">
    <property type="term" value="P:proteolysis"/>
    <property type="evidence" value="ECO:0007669"/>
    <property type="project" value="UniProtKB-KW"/>
</dbReference>
<reference evidence="12 13" key="1">
    <citation type="submission" date="2025-04" db="UniProtKB">
        <authorList>
            <consortium name="RefSeq"/>
        </authorList>
    </citation>
    <scope>IDENTIFICATION</scope>
    <source>
        <strain evidence="12 13">15085-1641.00</strain>
        <tissue evidence="12 13">Whole body</tissue>
    </source>
</reference>
<dbReference type="PROSITE" id="PS00135">
    <property type="entry name" value="TRYPSIN_SER"/>
    <property type="match status" value="1"/>
</dbReference>
<keyword evidence="8" id="KW-0645">Protease</keyword>
<evidence type="ECO:0000256" key="1">
    <source>
        <dbReference type="ARBA" id="ARBA00022723"/>
    </source>
</evidence>
<keyword evidence="8" id="KW-0378">Hydrolase</keyword>
<dbReference type="Pfam" id="PF00089">
    <property type="entry name" value="Trypsin"/>
    <property type="match status" value="1"/>
</dbReference>
<sequence length="368" mass="41352">MFIWCFPIIFFLLVSHTVSVPILHHGRCKVNANIGYCQHREICWESDVELDSFSRSQCSSNTRKDLVCCRRQSQNISSTFHVSKSTNNELIPQPGVCGGSPLNNRIYAGEKVHIQEFGWAALLFYSYDDTEYTPMCGGSLINKRWILTAAHCVFHRHDGSVVNHIRARLGEWDTRSTPDCQEFLVGDRVCAPPHIELNIDLIKAHELYEHSNWINDIALLRLNRSVYYTDYVIPICLPPAKQTYADDYAGYAMDIVGWGKTAEAQFSGSTIKMKASLDVISTPDCVRTHKKLFFGQMCAGGQTPQSTCKGDSGGALMLMNTSYSIPTYFAIGIISLGPQSCVGSRSPNIFTRVEFYMPWVMDTMHANS</sequence>
<evidence type="ECO:0000256" key="2">
    <source>
        <dbReference type="ARBA" id="ARBA00022729"/>
    </source>
</evidence>
<evidence type="ECO:0000313" key="11">
    <source>
        <dbReference type="Proteomes" id="UP000504633"/>
    </source>
</evidence>
<dbReference type="FunFam" id="2.40.10.10:FF:000028">
    <property type="entry name" value="Serine protease easter"/>
    <property type="match status" value="1"/>
</dbReference>
<dbReference type="PROSITE" id="PS00134">
    <property type="entry name" value="TRYPSIN_HIS"/>
    <property type="match status" value="1"/>
</dbReference>
<keyword evidence="5" id="KW-1015">Disulfide bond</keyword>
<feature type="signal peptide" evidence="9">
    <location>
        <begin position="1"/>
        <end position="19"/>
    </location>
</feature>
<name>A0A6J1MDP2_DROHY</name>
<keyword evidence="3" id="KW-0106">Calcium</keyword>
<dbReference type="InterPro" id="IPR033116">
    <property type="entry name" value="TRYPSIN_SER"/>
</dbReference>
<feature type="domain" description="Peptidase S1" evidence="10">
    <location>
        <begin position="96"/>
        <end position="365"/>
    </location>
</feature>
<evidence type="ECO:0000313" key="12">
    <source>
        <dbReference type="RefSeq" id="XP_023179557.2"/>
    </source>
</evidence>
<evidence type="ECO:0000259" key="10">
    <source>
        <dbReference type="PROSITE" id="PS50240"/>
    </source>
</evidence>
<dbReference type="RefSeq" id="XP_030080111.1">
    <property type="nucleotide sequence ID" value="XM_030224251.1"/>
</dbReference>
<dbReference type="PRINTS" id="PR00722">
    <property type="entry name" value="CHYMOTRYPSIN"/>
</dbReference>
<keyword evidence="1" id="KW-0479">Metal-binding</keyword>
<organism evidence="11 12">
    <name type="scientific">Drosophila hydei</name>
    <name type="common">Fruit fly</name>
    <dbReference type="NCBI Taxonomy" id="7224"/>
    <lineage>
        <taxon>Eukaryota</taxon>
        <taxon>Metazoa</taxon>
        <taxon>Ecdysozoa</taxon>
        <taxon>Arthropoda</taxon>
        <taxon>Hexapoda</taxon>
        <taxon>Insecta</taxon>
        <taxon>Pterygota</taxon>
        <taxon>Neoptera</taxon>
        <taxon>Endopterygota</taxon>
        <taxon>Diptera</taxon>
        <taxon>Brachycera</taxon>
        <taxon>Muscomorpha</taxon>
        <taxon>Ephydroidea</taxon>
        <taxon>Drosophilidae</taxon>
        <taxon>Drosophila</taxon>
    </lineage>
</organism>
<dbReference type="RefSeq" id="XP_023179557.2">
    <property type="nucleotide sequence ID" value="XM_023323789.2"/>
</dbReference>